<dbReference type="SUPFAM" id="SSF52172">
    <property type="entry name" value="CheY-like"/>
    <property type="match status" value="1"/>
</dbReference>
<feature type="modified residue" description="4-aspartylphosphate" evidence="2">
    <location>
        <position position="61"/>
    </location>
</feature>
<dbReference type="InterPro" id="IPR050595">
    <property type="entry name" value="Bact_response_regulator"/>
</dbReference>
<keyword evidence="5" id="KW-1185">Reference proteome</keyword>
<name>A0ABW1Y9T5_9DEIO</name>
<protein>
    <submittedName>
        <fullName evidence="4">Response regulator</fullName>
    </submittedName>
</protein>
<evidence type="ECO:0000313" key="4">
    <source>
        <dbReference type="EMBL" id="MFC6590963.1"/>
    </source>
</evidence>
<gene>
    <name evidence="4" type="ORF">ACFP81_02235</name>
</gene>
<sequence>MPNSSKASENKRLLLVDDEPQLRELLGFQLRRSGYEVKAAASGPEALETLREFAPDIIVLDVLMRPWDGFETAARMRPLTGAPILFLSSLSAEMLQQKTAAAALPCTSFLTKPFRFEELRALLSSLL</sequence>
<proteinExistence type="predicted"/>
<dbReference type="Pfam" id="PF00072">
    <property type="entry name" value="Response_reg"/>
    <property type="match status" value="1"/>
</dbReference>
<evidence type="ECO:0000256" key="2">
    <source>
        <dbReference type="PROSITE-ProRule" id="PRU00169"/>
    </source>
</evidence>
<dbReference type="PANTHER" id="PTHR44591">
    <property type="entry name" value="STRESS RESPONSE REGULATOR PROTEIN 1"/>
    <property type="match status" value="1"/>
</dbReference>
<reference evidence="5" key="1">
    <citation type="journal article" date="2019" name="Int. J. Syst. Evol. Microbiol.">
        <title>The Global Catalogue of Microorganisms (GCM) 10K type strain sequencing project: providing services to taxonomists for standard genome sequencing and annotation.</title>
        <authorList>
            <consortium name="The Broad Institute Genomics Platform"/>
            <consortium name="The Broad Institute Genome Sequencing Center for Infectious Disease"/>
            <person name="Wu L."/>
            <person name="Ma J."/>
        </authorList>
    </citation>
    <scope>NUCLEOTIDE SEQUENCE [LARGE SCALE GENOMIC DNA]</scope>
    <source>
        <strain evidence="5">CGMCC 1.15772</strain>
    </source>
</reference>
<dbReference type="InterPro" id="IPR011006">
    <property type="entry name" value="CheY-like_superfamily"/>
</dbReference>
<dbReference type="SMART" id="SM00448">
    <property type="entry name" value="REC"/>
    <property type="match status" value="1"/>
</dbReference>
<dbReference type="EMBL" id="JBHSWD010000001">
    <property type="protein sequence ID" value="MFC6590963.1"/>
    <property type="molecule type" value="Genomic_DNA"/>
</dbReference>
<evidence type="ECO:0000313" key="5">
    <source>
        <dbReference type="Proteomes" id="UP001596297"/>
    </source>
</evidence>
<keyword evidence="1 2" id="KW-0597">Phosphoprotein</keyword>
<evidence type="ECO:0000259" key="3">
    <source>
        <dbReference type="PROSITE" id="PS50110"/>
    </source>
</evidence>
<dbReference type="Proteomes" id="UP001596297">
    <property type="component" value="Unassembled WGS sequence"/>
</dbReference>
<dbReference type="PANTHER" id="PTHR44591:SF3">
    <property type="entry name" value="RESPONSE REGULATORY DOMAIN-CONTAINING PROTEIN"/>
    <property type="match status" value="1"/>
</dbReference>
<dbReference type="InterPro" id="IPR001789">
    <property type="entry name" value="Sig_transdc_resp-reg_receiver"/>
</dbReference>
<dbReference type="RefSeq" id="WP_380081972.1">
    <property type="nucleotide sequence ID" value="NZ_JBHSWD010000001.1"/>
</dbReference>
<accession>A0ABW1Y9T5</accession>
<evidence type="ECO:0000256" key="1">
    <source>
        <dbReference type="ARBA" id="ARBA00022553"/>
    </source>
</evidence>
<dbReference type="Gene3D" id="3.40.50.2300">
    <property type="match status" value="1"/>
</dbReference>
<feature type="domain" description="Response regulatory" evidence="3">
    <location>
        <begin position="12"/>
        <end position="127"/>
    </location>
</feature>
<dbReference type="PROSITE" id="PS50110">
    <property type="entry name" value="RESPONSE_REGULATORY"/>
    <property type="match status" value="1"/>
</dbReference>
<organism evidence="4 5">
    <name type="scientific">Deinococcus lacus</name>
    <dbReference type="NCBI Taxonomy" id="392561"/>
    <lineage>
        <taxon>Bacteria</taxon>
        <taxon>Thermotogati</taxon>
        <taxon>Deinococcota</taxon>
        <taxon>Deinococci</taxon>
        <taxon>Deinococcales</taxon>
        <taxon>Deinococcaceae</taxon>
        <taxon>Deinococcus</taxon>
    </lineage>
</organism>
<comment type="caution">
    <text evidence="4">The sequence shown here is derived from an EMBL/GenBank/DDBJ whole genome shotgun (WGS) entry which is preliminary data.</text>
</comment>